<evidence type="ECO:0000313" key="2">
    <source>
        <dbReference type="EMBL" id="GGX37159.1"/>
    </source>
</evidence>
<feature type="compositionally biased region" description="Polar residues" evidence="1">
    <location>
        <begin position="135"/>
        <end position="151"/>
    </location>
</feature>
<evidence type="ECO:0000313" key="3">
    <source>
        <dbReference type="Proteomes" id="UP000617743"/>
    </source>
</evidence>
<dbReference type="EMBL" id="BMWC01000032">
    <property type="protein sequence ID" value="GGX37159.1"/>
    <property type="molecule type" value="Genomic_DNA"/>
</dbReference>
<sequence length="151" mass="17067">MQCLPEGSSSGKSYVSWCFTQCRVRHTKAVVLEPGDDMNVHVMKHLTWDVVVLRHRASDSPTGVLHCRGHSGCDLEDLMQEISRYVMQVGHVRHRQNKGVARLVLPLLERRDDEDVPERQATKSSSISPRPILQKAQSLTLETSEAASRWP</sequence>
<reference evidence="3" key="1">
    <citation type="journal article" date="2019" name="Int. J. Syst. Evol. Microbiol.">
        <title>The Global Catalogue of Microorganisms (GCM) 10K type strain sequencing project: providing services to taxonomists for standard genome sequencing and annotation.</title>
        <authorList>
            <consortium name="The Broad Institute Genomics Platform"/>
            <consortium name="The Broad Institute Genome Sequencing Center for Infectious Disease"/>
            <person name="Wu L."/>
            <person name="Ma J."/>
        </authorList>
    </citation>
    <scope>NUCLEOTIDE SEQUENCE [LARGE SCALE GENOMIC DNA]</scope>
    <source>
        <strain evidence="3">JCM 4866</strain>
    </source>
</reference>
<evidence type="ECO:0000256" key="1">
    <source>
        <dbReference type="SAM" id="MobiDB-lite"/>
    </source>
</evidence>
<keyword evidence="3" id="KW-1185">Reference proteome</keyword>
<name>A0ABQ2XW75_9ACTN</name>
<accession>A0ABQ2XW75</accession>
<dbReference type="Proteomes" id="UP000617743">
    <property type="component" value="Unassembled WGS sequence"/>
</dbReference>
<feature type="compositionally biased region" description="Basic and acidic residues" evidence="1">
    <location>
        <begin position="112"/>
        <end position="121"/>
    </location>
</feature>
<proteinExistence type="predicted"/>
<protein>
    <submittedName>
        <fullName evidence="2">Uncharacterized protein</fullName>
    </submittedName>
</protein>
<gene>
    <name evidence="2" type="ORF">GCM10010383_78930</name>
</gene>
<feature type="region of interest" description="Disordered" evidence="1">
    <location>
        <begin position="112"/>
        <end position="151"/>
    </location>
</feature>
<organism evidence="2 3">
    <name type="scientific">Streptomyces lomondensis</name>
    <dbReference type="NCBI Taxonomy" id="68229"/>
    <lineage>
        <taxon>Bacteria</taxon>
        <taxon>Bacillati</taxon>
        <taxon>Actinomycetota</taxon>
        <taxon>Actinomycetes</taxon>
        <taxon>Kitasatosporales</taxon>
        <taxon>Streptomycetaceae</taxon>
        <taxon>Streptomyces</taxon>
    </lineage>
</organism>
<comment type="caution">
    <text evidence="2">The sequence shown here is derived from an EMBL/GenBank/DDBJ whole genome shotgun (WGS) entry which is preliminary data.</text>
</comment>